<proteinExistence type="predicted"/>
<sequence>MQRKFGSLFSLAVLVLTVAAGASTVLAHSPVVDADLSDWCLGAFSNTAPGGGRVEDSSATLVCGNCSFTTDFACSLNSDCPGGEICENLTSRDELVWWDNRTDGAVNDLGTVAMTQDNTNLYISSELWVDPDPLSLPFGEIAIDYQPGGVNLWYDPNAAMVAPGSCSGSTDRACTSDADCSFCALSTEPFPSTRKRTCGSGCNPDLPGDNCIATETCVGIGAQPIANLGVNSTPDVGAEYLLAFDFSRWLISADGATLLMVPGVTASWDPKFGCVPDFSGDSTMCDFDPAVNPGASGGSGGPPGGIELAVPWSAFGCTGCPDACVCPGFGPGQDFSFTMLVARGTNTLDYTPDGAIEDVMSEQVAGVYTTSADSCAGFGTGNTNCEIADGSTDAFIPPAGPAVPGGQSNGLLLTKNVGPSVTLNWDPSCTTADTDYGVYEGDLGIWYSHFEVPTFCSTAGVTSATFNFGAGNHYYLVVPSNGSTEGSYGADSSVAERPASTTPCLLQSIGTCP</sequence>
<protein>
    <recommendedName>
        <fullName evidence="4">Fibronectin type-III domain-containing protein</fullName>
    </recommendedName>
</protein>
<feature type="signal peptide" evidence="1">
    <location>
        <begin position="1"/>
        <end position="27"/>
    </location>
</feature>
<evidence type="ECO:0000313" key="3">
    <source>
        <dbReference type="Proteomes" id="UP000648239"/>
    </source>
</evidence>
<comment type="caution">
    <text evidence="2">The sequence shown here is derived from an EMBL/GenBank/DDBJ whole genome shotgun (WGS) entry which is preliminary data.</text>
</comment>
<organism evidence="2 3">
    <name type="scientific">Candidatus Polarisedimenticola svalbardensis</name>
    <dbReference type="NCBI Taxonomy" id="2886004"/>
    <lineage>
        <taxon>Bacteria</taxon>
        <taxon>Pseudomonadati</taxon>
        <taxon>Acidobacteriota</taxon>
        <taxon>Candidatus Polarisedimenticolia</taxon>
        <taxon>Candidatus Polarisedimenticolales</taxon>
        <taxon>Candidatus Polarisedimenticolaceae</taxon>
        <taxon>Candidatus Polarisedimenticola</taxon>
    </lineage>
</organism>
<gene>
    <name evidence="2" type="ORF">IFK94_02675</name>
</gene>
<name>A0A8J7CDM8_9BACT</name>
<feature type="chain" id="PRO_5035229815" description="Fibronectin type-III domain-containing protein" evidence="1">
    <location>
        <begin position="28"/>
        <end position="513"/>
    </location>
</feature>
<dbReference type="Proteomes" id="UP000648239">
    <property type="component" value="Unassembled WGS sequence"/>
</dbReference>
<evidence type="ECO:0000313" key="2">
    <source>
        <dbReference type="EMBL" id="MBD3867004.1"/>
    </source>
</evidence>
<accession>A0A8J7CDM8</accession>
<evidence type="ECO:0000256" key="1">
    <source>
        <dbReference type="SAM" id="SignalP"/>
    </source>
</evidence>
<evidence type="ECO:0008006" key="4">
    <source>
        <dbReference type="Google" id="ProtNLM"/>
    </source>
</evidence>
<dbReference type="AlphaFoldDB" id="A0A8J7CDM8"/>
<keyword evidence="1" id="KW-0732">Signal</keyword>
<reference evidence="2 3" key="1">
    <citation type="submission" date="2020-08" db="EMBL/GenBank/DDBJ databases">
        <title>Acidobacteriota in marine sediments use diverse sulfur dissimilation pathways.</title>
        <authorList>
            <person name="Wasmund K."/>
        </authorList>
    </citation>
    <scope>NUCLEOTIDE SEQUENCE [LARGE SCALE GENOMIC DNA]</scope>
    <source>
        <strain evidence="2">MAG AM4</strain>
    </source>
</reference>
<dbReference type="EMBL" id="JACXWD010000005">
    <property type="protein sequence ID" value="MBD3867004.1"/>
    <property type="molecule type" value="Genomic_DNA"/>
</dbReference>